<evidence type="ECO:0000256" key="7">
    <source>
        <dbReference type="ARBA" id="ARBA00047343"/>
    </source>
</evidence>
<keyword evidence="11" id="KW-1185">Reference proteome</keyword>
<evidence type="ECO:0000256" key="6">
    <source>
        <dbReference type="ARBA" id="ARBA00023134"/>
    </source>
</evidence>
<proteinExistence type="inferred from homology"/>
<feature type="domain" description="Nucleotidyl transferase" evidence="8">
    <location>
        <begin position="4"/>
        <end position="288"/>
    </location>
</feature>
<dbReference type="SUPFAM" id="SSF159283">
    <property type="entry name" value="Guanosine diphospho-D-mannose pyrophosphorylase/mannose-6-phosphate isomerase linker domain"/>
    <property type="match status" value="1"/>
</dbReference>
<dbReference type="InterPro" id="IPR054566">
    <property type="entry name" value="ManC/GMP-like_b-helix"/>
</dbReference>
<keyword evidence="3 10" id="KW-0808">Transferase</keyword>
<gene>
    <name evidence="10" type="ORF">LJ207_10220</name>
</gene>
<dbReference type="SUPFAM" id="SSF53448">
    <property type="entry name" value="Nucleotide-diphospho-sugar transferases"/>
    <property type="match status" value="1"/>
</dbReference>
<comment type="caution">
    <text evidence="10">The sequence shown here is derived from an EMBL/GenBank/DDBJ whole genome shotgun (WGS) entry which is preliminary data.</text>
</comment>
<dbReference type="RefSeq" id="WP_229346399.1">
    <property type="nucleotide sequence ID" value="NZ_JAJFAT010000015.1"/>
</dbReference>
<keyword evidence="5" id="KW-0547">Nucleotide-binding</keyword>
<dbReference type="InterPro" id="IPR005835">
    <property type="entry name" value="NTP_transferase_dom"/>
</dbReference>
<evidence type="ECO:0000256" key="1">
    <source>
        <dbReference type="ARBA" id="ARBA00006115"/>
    </source>
</evidence>
<comment type="similarity">
    <text evidence="1">Belongs to the mannose-6-phosphate isomerase type 2 family.</text>
</comment>
<name>A0AAW4X1K2_9FIRM</name>
<dbReference type="EMBL" id="JAJFAT010000015">
    <property type="protein sequence ID" value="MCC3145698.1"/>
    <property type="molecule type" value="Genomic_DNA"/>
</dbReference>
<dbReference type="Pfam" id="PF22640">
    <property type="entry name" value="ManC_GMP_beta-helix"/>
    <property type="match status" value="1"/>
</dbReference>
<dbReference type="CDD" id="cd02509">
    <property type="entry name" value="GDP-M1P_Guanylyltransferase"/>
    <property type="match status" value="1"/>
</dbReference>
<evidence type="ECO:0000259" key="9">
    <source>
        <dbReference type="Pfam" id="PF22640"/>
    </source>
</evidence>
<dbReference type="GO" id="GO:0005525">
    <property type="term" value="F:GTP binding"/>
    <property type="evidence" value="ECO:0007669"/>
    <property type="project" value="UniProtKB-KW"/>
</dbReference>
<dbReference type="Gene3D" id="3.90.550.10">
    <property type="entry name" value="Spore Coat Polysaccharide Biosynthesis Protein SpsA, Chain A"/>
    <property type="match status" value="1"/>
</dbReference>
<evidence type="ECO:0000256" key="3">
    <source>
        <dbReference type="ARBA" id="ARBA00022679"/>
    </source>
</evidence>
<keyword evidence="6" id="KW-0342">GTP-binding</keyword>
<evidence type="ECO:0000313" key="11">
    <source>
        <dbReference type="Proteomes" id="UP001199296"/>
    </source>
</evidence>
<sequence length="358" mass="39879">MISALIMAGGEGSRFWPLSRKKMPKQFLKLSDEQCNMLQKTVQRIKPLVDLDNIYISTNSHYAEQIKEQVSQLDEANIIVEPLKKGTAPSIALSAAVISKRNPGSTIIVLPSDHLVKDNESFIRVIKKAVMTASIGKNIVTIGIKPSHPETGYGYIEYGAKAHTIDGCPVYKVENFKEKPDLNTAEKYLAAGNYLWNSGMFVLNIKTLFASFKKHLPEIYQAILKIKAALGSEDQAELIKAEFEKMPEITVEYGIMEKADNIYLIPADFGWDDLGSWPALGRIKKEDEKGNIVIGKHYGIDTTNSIIYSPDKLITTIDLDNLVIVDTNDAVLICNKDRAQDVKKIRDLLSNAGLEEHL</sequence>
<dbReference type="FunFam" id="3.90.550.10:FF:000046">
    <property type="entry name" value="Mannose-1-phosphate guanylyltransferase (GDP)"/>
    <property type="match status" value="1"/>
</dbReference>
<evidence type="ECO:0000313" key="10">
    <source>
        <dbReference type="EMBL" id="MCC3145698.1"/>
    </source>
</evidence>
<dbReference type="Proteomes" id="UP001199296">
    <property type="component" value="Unassembled WGS sequence"/>
</dbReference>
<dbReference type="PANTHER" id="PTHR46390:SF1">
    <property type="entry name" value="MANNOSE-1-PHOSPHATE GUANYLYLTRANSFERASE"/>
    <property type="match status" value="1"/>
</dbReference>
<dbReference type="GO" id="GO:0009298">
    <property type="term" value="P:GDP-mannose biosynthetic process"/>
    <property type="evidence" value="ECO:0007669"/>
    <property type="project" value="TreeGrafter"/>
</dbReference>
<organism evidence="10 11">
    <name type="scientific">Halanaerobium polyolivorans</name>
    <dbReference type="NCBI Taxonomy" id="2886943"/>
    <lineage>
        <taxon>Bacteria</taxon>
        <taxon>Bacillati</taxon>
        <taxon>Bacillota</taxon>
        <taxon>Clostridia</taxon>
        <taxon>Halanaerobiales</taxon>
        <taxon>Halanaerobiaceae</taxon>
        <taxon>Halanaerobium</taxon>
    </lineage>
</organism>
<dbReference type="PANTHER" id="PTHR46390">
    <property type="entry name" value="MANNOSE-1-PHOSPHATE GUANYLYLTRANSFERASE"/>
    <property type="match status" value="1"/>
</dbReference>
<evidence type="ECO:0000256" key="4">
    <source>
        <dbReference type="ARBA" id="ARBA00022695"/>
    </source>
</evidence>
<feature type="domain" description="MannoseP isomerase/GMP-like beta-helix" evidence="9">
    <location>
        <begin position="295"/>
        <end position="345"/>
    </location>
</feature>
<dbReference type="AlphaFoldDB" id="A0AAW4X1K2"/>
<evidence type="ECO:0000259" key="8">
    <source>
        <dbReference type="Pfam" id="PF00483"/>
    </source>
</evidence>
<protein>
    <recommendedName>
        <fullName evidence="2">mannose-1-phosphate guanylyltransferase</fullName>
        <ecNumber evidence="2">2.7.7.13</ecNumber>
    </recommendedName>
</protein>
<dbReference type="GO" id="GO:0004475">
    <property type="term" value="F:mannose-1-phosphate guanylyltransferase (GTP) activity"/>
    <property type="evidence" value="ECO:0007669"/>
    <property type="project" value="UniProtKB-EC"/>
</dbReference>
<keyword evidence="4" id="KW-0548">Nucleotidyltransferase</keyword>
<accession>A0AAW4X1K2</accession>
<dbReference type="InterPro" id="IPR029044">
    <property type="entry name" value="Nucleotide-diphossugar_trans"/>
</dbReference>
<dbReference type="InterPro" id="IPR051161">
    <property type="entry name" value="Mannose-6P_isomerase_type2"/>
</dbReference>
<comment type="catalytic activity">
    <reaction evidence="7">
        <text>alpha-D-mannose 1-phosphate + GTP + H(+) = GDP-alpha-D-mannose + diphosphate</text>
        <dbReference type="Rhea" id="RHEA:15229"/>
        <dbReference type="ChEBI" id="CHEBI:15378"/>
        <dbReference type="ChEBI" id="CHEBI:33019"/>
        <dbReference type="ChEBI" id="CHEBI:37565"/>
        <dbReference type="ChEBI" id="CHEBI:57527"/>
        <dbReference type="ChEBI" id="CHEBI:58409"/>
        <dbReference type="EC" id="2.7.7.13"/>
    </reaction>
</comment>
<dbReference type="EC" id="2.7.7.13" evidence="2"/>
<evidence type="ECO:0000256" key="5">
    <source>
        <dbReference type="ARBA" id="ARBA00022741"/>
    </source>
</evidence>
<dbReference type="Pfam" id="PF00483">
    <property type="entry name" value="NTP_transferase"/>
    <property type="match status" value="1"/>
</dbReference>
<dbReference type="InterPro" id="IPR049577">
    <property type="entry name" value="GMPP_N"/>
</dbReference>
<evidence type="ECO:0000256" key="2">
    <source>
        <dbReference type="ARBA" id="ARBA00012387"/>
    </source>
</evidence>
<reference evidence="10 11" key="1">
    <citation type="submission" date="2021-10" db="EMBL/GenBank/DDBJ databases">
        <authorList>
            <person name="Grouzdev D.S."/>
            <person name="Pantiukh K.S."/>
            <person name="Krutkina M.S."/>
        </authorList>
    </citation>
    <scope>NUCLEOTIDE SEQUENCE [LARGE SCALE GENOMIC DNA]</scope>
    <source>
        <strain evidence="10 11">Z-7514</strain>
    </source>
</reference>